<evidence type="ECO:0000313" key="13">
    <source>
        <dbReference type="Proteomes" id="UP000030748"/>
    </source>
</evidence>
<dbReference type="PANTHER" id="PTHR31992:SF159">
    <property type="entry name" value="DOF ZINC FINGER PROTEIN"/>
    <property type="match status" value="1"/>
</dbReference>
<keyword evidence="13" id="KW-1185">Reference proteome</keyword>
<dbReference type="PhylomeDB" id="A0A022RR81"/>
<dbReference type="InterPro" id="IPR045174">
    <property type="entry name" value="Dof"/>
</dbReference>
<keyword evidence="3 9" id="KW-0862">Zinc</keyword>
<keyword evidence="6 9" id="KW-0804">Transcription</keyword>
<dbReference type="GO" id="GO:0005634">
    <property type="term" value="C:nucleus"/>
    <property type="evidence" value="ECO:0007669"/>
    <property type="project" value="UniProtKB-SubCell"/>
</dbReference>
<evidence type="ECO:0000313" key="12">
    <source>
        <dbReference type="EMBL" id="EYU42579.1"/>
    </source>
</evidence>
<protein>
    <recommendedName>
        <fullName evidence="9">Dof zinc finger protein</fullName>
    </recommendedName>
</protein>
<feature type="domain" description="Dof-type" evidence="11">
    <location>
        <begin position="47"/>
        <end position="101"/>
    </location>
</feature>
<dbReference type="PROSITE" id="PS01361">
    <property type="entry name" value="ZF_DOF_1"/>
    <property type="match status" value="1"/>
</dbReference>
<keyword evidence="2 8" id="KW-0863">Zinc-finger</keyword>
<accession>A0A022RR81</accession>
<dbReference type="GO" id="GO:0003700">
    <property type="term" value="F:DNA-binding transcription factor activity"/>
    <property type="evidence" value="ECO:0007669"/>
    <property type="project" value="UniProtKB-UniRule"/>
</dbReference>
<evidence type="ECO:0000256" key="6">
    <source>
        <dbReference type="ARBA" id="ARBA00023163"/>
    </source>
</evidence>
<dbReference type="PROSITE" id="PS50884">
    <property type="entry name" value="ZF_DOF_2"/>
    <property type="match status" value="1"/>
</dbReference>
<evidence type="ECO:0000256" key="8">
    <source>
        <dbReference type="PROSITE-ProRule" id="PRU00071"/>
    </source>
</evidence>
<evidence type="ECO:0000256" key="9">
    <source>
        <dbReference type="RuleBase" id="RU369094"/>
    </source>
</evidence>
<feature type="compositionally biased region" description="Low complexity" evidence="10">
    <location>
        <begin position="131"/>
        <end position="140"/>
    </location>
</feature>
<name>A0A022RR81_ERYGU</name>
<comment type="subcellular location">
    <subcellularLocation>
        <location evidence="8 9">Nucleus</location>
    </subcellularLocation>
</comment>
<evidence type="ECO:0000256" key="7">
    <source>
        <dbReference type="ARBA" id="ARBA00023242"/>
    </source>
</evidence>
<sequence>MDSSPISTPSGGDEENNINSILACGGRSPTLMAAERSRLRPQHEQSPKCPRCESTHTKFCYYNNYSLSQPRYFCKTCRRYWTKGGTLRNIPVGGGCRKNKKVSSSSSASAANKKSDHHPPPPPSSALVPLNRNNHNHNNNPSADDDENHVHLGFSDQLHFSSLHASGFFNNAGSNNNFVLDNNNNNNIINNHHTPIDFMDNKYGDFGGMMITGSGGGGNNNADDHNAVNFHGFPFGLSSSFLDHHHGSSNSAPINILESCQRLMLPYDNPNQNQNHNHDYNNHNHNHNNNHEVIDVKPNSKILSLEWNDYHNHHHHQQSTGYNFGGLGSWTGLMNGYGSNPATNPLV</sequence>
<evidence type="ECO:0000256" key="1">
    <source>
        <dbReference type="ARBA" id="ARBA00022723"/>
    </source>
</evidence>
<dbReference type="PANTHER" id="PTHR31992">
    <property type="entry name" value="DOF ZINC FINGER PROTEIN DOF1.4-RELATED"/>
    <property type="match status" value="1"/>
</dbReference>
<dbReference type="STRING" id="4155.A0A022RR81"/>
<dbReference type="GO" id="GO:0003677">
    <property type="term" value="F:DNA binding"/>
    <property type="evidence" value="ECO:0007669"/>
    <property type="project" value="UniProtKB-UniRule"/>
</dbReference>
<keyword evidence="4 9" id="KW-0805">Transcription regulation</keyword>
<reference evidence="12 13" key="1">
    <citation type="journal article" date="2013" name="Proc. Natl. Acad. Sci. U.S.A.">
        <title>Fine-scale variation in meiotic recombination in Mimulus inferred from population shotgun sequencing.</title>
        <authorList>
            <person name="Hellsten U."/>
            <person name="Wright K.M."/>
            <person name="Jenkins J."/>
            <person name="Shu S."/>
            <person name="Yuan Y."/>
            <person name="Wessler S.R."/>
            <person name="Schmutz J."/>
            <person name="Willis J.H."/>
            <person name="Rokhsar D.S."/>
        </authorList>
    </citation>
    <scope>NUCLEOTIDE SEQUENCE [LARGE SCALE GENOMIC DNA]</scope>
    <source>
        <strain evidence="13">cv. DUN x IM62</strain>
    </source>
</reference>
<dbReference type="eggNOG" id="ENOG502QUGD">
    <property type="taxonomic scope" value="Eukaryota"/>
</dbReference>
<evidence type="ECO:0000256" key="5">
    <source>
        <dbReference type="ARBA" id="ARBA00023125"/>
    </source>
</evidence>
<dbReference type="Proteomes" id="UP000030748">
    <property type="component" value="Unassembled WGS sequence"/>
</dbReference>
<feature type="region of interest" description="Disordered" evidence="10">
    <location>
        <begin position="92"/>
        <end position="149"/>
    </location>
</feature>
<keyword evidence="1 9" id="KW-0479">Metal-binding</keyword>
<organism evidence="12 13">
    <name type="scientific">Erythranthe guttata</name>
    <name type="common">Yellow monkey flower</name>
    <name type="synonym">Mimulus guttatus</name>
    <dbReference type="NCBI Taxonomy" id="4155"/>
    <lineage>
        <taxon>Eukaryota</taxon>
        <taxon>Viridiplantae</taxon>
        <taxon>Streptophyta</taxon>
        <taxon>Embryophyta</taxon>
        <taxon>Tracheophyta</taxon>
        <taxon>Spermatophyta</taxon>
        <taxon>Magnoliopsida</taxon>
        <taxon>eudicotyledons</taxon>
        <taxon>Gunneridae</taxon>
        <taxon>Pentapetalae</taxon>
        <taxon>asterids</taxon>
        <taxon>lamiids</taxon>
        <taxon>Lamiales</taxon>
        <taxon>Phrymaceae</taxon>
        <taxon>Erythranthe</taxon>
    </lineage>
</organism>
<dbReference type="AlphaFoldDB" id="A0A022RR81"/>
<comment type="function">
    <text evidence="9">Transcription factor that binds specifically to a 5'-AA[AG]G-3' consensus core sequence.</text>
</comment>
<evidence type="ECO:0000256" key="10">
    <source>
        <dbReference type="SAM" id="MobiDB-lite"/>
    </source>
</evidence>
<evidence type="ECO:0000256" key="3">
    <source>
        <dbReference type="ARBA" id="ARBA00022833"/>
    </source>
</evidence>
<dbReference type="EMBL" id="KI630286">
    <property type="protein sequence ID" value="EYU42579.1"/>
    <property type="molecule type" value="Genomic_DNA"/>
</dbReference>
<gene>
    <name evidence="12" type="ORF">MIMGU_mgv1a009285mg</name>
</gene>
<proteinExistence type="predicted"/>
<keyword evidence="7 8" id="KW-0539">Nucleus</keyword>
<keyword evidence="5 8" id="KW-0238">DNA-binding</keyword>
<dbReference type="Pfam" id="PF02701">
    <property type="entry name" value="Zn_ribbon_Dof"/>
    <property type="match status" value="1"/>
</dbReference>
<feature type="compositionally biased region" description="Low complexity" evidence="10">
    <location>
        <begin position="102"/>
        <end position="112"/>
    </location>
</feature>
<evidence type="ECO:0000259" key="11">
    <source>
        <dbReference type="PROSITE" id="PS50884"/>
    </source>
</evidence>
<dbReference type="GO" id="GO:0008270">
    <property type="term" value="F:zinc ion binding"/>
    <property type="evidence" value="ECO:0007669"/>
    <property type="project" value="UniProtKB-KW"/>
</dbReference>
<evidence type="ECO:0000256" key="4">
    <source>
        <dbReference type="ARBA" id="ARBA00023015"/>
    </source>
</evidence>
<dbReference type="InterPro" id="IPR003851">
    <property type="entry name" value="Znf_Dof"/>
</dbReference>
<evidence type="ECO:0000256" key="2">
    <source>
        <dbReference type="ARBA" id="ARBA00022771"/>
    </source>
</evidence>